<dbReference type="EMBL" id="JAUEDM010000007">
    <property type="protein sequence ID" value="KAK3314113.1"/>
    <property type="molecule type" value="Genomic_DNA"/>
</dbReference>
<dbReference type="AlphaFoldDB" id="A0AAE0HWE3"/>
<comment type="caution">
    <text evidence="5">The sequence shown here is derived from an EMBL/GenBank/DDBJ whole genome shotgun (WGS) entry which is preliminary data.</text>
</comment>
<dbReference type="SUPFAM" id="SSF53383">
    <property type="entry name" value="PLP-dependent transferases"/>
    <property type="match status" value="1"/>
</dbReference>
<dbReference type="GO" id="GO:0030170">
    <property type="term" value="F:pyridoxal phosphate binding"/>
    <property type="evidence" value="ECO:0007669"/>
    <property type="project" value="InterPro"/>
</dbReference>
<evidence type="ECO:0000313" key="6">
    <source>
        <dbReference type="Proteomes" id="UP001283341"/>
    </source>
</evidence>
<dbReference type="GO" id="GO:0005829">
    <property type="term" value="C:cytosol"/>
    <property type="evidence" value="ECO:0007669"/>
    <property type="project" value="TreeGrafter"/>
</dbReference>
<dbReference type="InterPro" id="IPR005814">
    <property type="entry name" value="Aminotrans_3"/>
</dbReference>
<keyword evidence="5" id="KW-0808">Transferase</keyword>
<proteinExistence type="inferred from homology"/>
<comment type="similarity">
    <text evidence="2 4">Belongs to the class-III pyridoxal-phosphate-dependent aminotransferase family.</text>
</comment>
<reference evidence="5" key="2">
    <citation type="submission" date="2023-06" db="EMBL/GenBank/DDBJ databases">
        <authorList>
            <consortium name="Lawrence Berkeley National Laboratory"/>
            <person name="Haridas S."/>
            <person name="Hensen N."/>
            <person name="Bonometti L."/>
            <person name="Westerberg I."/>
            <person name="Brannstrom I.O."/>
            <person name="Guillou S."/>
            <person name="Cros-Aarteil S."/>
            <person name="Calhoun S."/>
            <person name="Kuo A."/>
            <person name="Mondo S."/>
            <person name="Pangilinan J."/>
            <person name="Riley R."/>
            <person name="Labutti K."/>
            <person name="Andreopoulos B."/>
            <person name="Lipzen A."/>
            <person name="Chen C."/>
            <person name="Yanf M."/>
            <person name="Daum C."/>
            <person name="Ng V."/>
            <person name="Clum A."/>
            <person name="Steindorff A."/>
            <person name="Ohm R."/>
            <person name="Martin F."/>
            <person name="Silar P."/>
            <person name="Natvig D."/>
            <person name="Lalanne C."/>
            <person name="Gautier V."/>
            <person name="Ament-Velasquez S.L."/>
            <person name="Kruys A."/>
            <person name="Hutchinson M.I."/>
            <person name="Powell A.J."/>
            <person name="Barry K."/>
            <person name="Miller A.N."/>
            <person name="Grigoriev I.V."/>
            <person name="Debuchy R."/>
            <person name="Gladieux P."/>
            <person name="Thoren M.H."/>
            <person name="Johannesson H."/>
        </authorList>
    </citation>
    <scope>NUCLEOTIDE SEQUENCE</scope>
    <source>
        <strain evidence="5">CBS 118394</strain>
    </source>
</reference>
<dbReference type="FunFam" id="3.40.640.10:FF:000004">
    <property type="entry name" value="Acetylornithine aminotransferase"/>
    <property type="match status" value="1"/>
</dbReference>
<dbReference type="PANTHER" id="PTHR43094">
    <property type="entry name" value="AMINOTRANSFERASE"/>
    <property type="match status" value="1"/>
</dbReference>
<dbReference type="Gene3D" id="3.90.1150.10">
    <property type="entry name" value="Aspartate Aminotransferase, domain 1"/>
    <property type="match status" value="1"/>
</dbReference>
<dbReference type="GO" id="GO:0008483">
    <property type="term" value="F:transaminase activity"/>
    <property type="evidence" value="ECO:0007669"/>
    <property type="project" value="UniProtKB-KW"/>
</dbReference>
<evidence type="ECO:0000313" key="5">
    <source>
        <dbReference type="EMBL" id="KAK3314113.1"/>
    </source>
</evidence>
<comment type="cofactor">
    <cofactor evidence="1">
        <name>pyridoxal 5'-phosphate</name>
        <dbReference type="ChEBI" id="CHEBI:597326"/>
    </cofactor>
</comment>
<dbReference type="Proteomes" id="UP001283341">
    <property type="component" value="Unassembled WGS sequence"/>
</dbReference>
<evidence type="ECO:0000256" key="2">
    <source>
        <dbReference type="ARBA" id="ARBA00008954"/>
    </source>
</evidence>
<dbReference type="InterPro" id="IPR015422">
    <property type="entry name" value="PyrdxlP-dep_Trfase_small"/>
</dbReference>
<dbReference type="InterPro" id="IPR015421">
    <property type="entry name" value="PyrdxlP-dep_Trfase_major"/>
</dbReference>
<accession>A0AAE0HWE3</accession>
<evidence type="ECO:0000256" key="4">
    <source>
        <dbReference type="RuleBase" id="RU003560"/>
    </source>
</evidence>
<evidence type="ECO:0000256" key="1">
    <source>
        <dbReference type="ARBA" id="ARBA00001933"/>
    </source>
</evidence>
<dbReference type="Gene3D" id="3.40.640.10">
    <property type="entry name" value="Type I PLP-dependent aspartate aminotransferase-like (Major domain)"/>
    <property type="match status" value="1"/>
</dbReference>
<dbReference type="CDD" id="cd00610">
    <property type="entry name" value="OAT_like"/>
    <property type="match status" value="1"/>
</dbReference>
<dbReference type="InterPro" id="IPR015424">
    <property type="entry name" value="PyrdxlP-dep_Trfase"/>
</dbReference>
<sequence length="440" mass="46857">MSSTTSIFHRSLETTYPVALSGDGVYLLTKSGQKILDGSSGAAVSSVGHGNQEVIDAIIHQTQALSFAHTSFFTSDPAEELANFLITESGGPSIFSKVSFLCSGSEAVETALKIARQYHVYRNEPERVNFIGREYSYHGNTLGALAAGNNPPRRAVFGPILSQVFHHVSRCFYDADGEGRSEEEYEDALIQEFEDKVEQLGPKTVAAIIVEPVGGATLGAATPTKTYLPRLRKLCDKHGILLIFDEVMCGMGRCGNYHAWQGLGGVAPDLQTIGKGLGGGYLPLSAVLMGPKVYSVFEKGSKAGEKFTSGHTFQGHPVACASAIAVQRIIKRDCLIPNVVKMGLRLRMLLADGFPAELVEGGARVRGRGLFQSLDFGTAGTKLGGPLGAAVRDEAFRLGAAVYLCSSAVDAVLFAPPFIINAEEVGKLADIVLTALRNSQ</sequence>
<name>A0AAE0HWE3_9PEZI</name>
<keyword evidence="6" id="KW-1185">Reference proteome</keyword>
<reference evidence="5" key="1">
    <citation type="journal article" date="2023" name="Mol. Phylogenet. Evol.">
        <title>Genome-scale phylogeny and comparative genomics of the fungal order Sordariales.</title>
        <authorList>
            <person name="Hensen N."/>
            <person name="Bonometti L."/>
            <person name="Westerberg I."/>
            <person name="Brannstrom I.O."/>
            <person name="Guillou S."/>
            <person name="Cros-Aarteil S."/>
            <person name="Calhoun S."/>
            <person name="Haridas S."/>
            <person name="Kuo A."/>
            <person name="Mondo S."/>
            <person name="Pangilinan J."/>
            <person name="Riley R."/>
            <person name="LaButti K."/>
            <person name="Andreopoulos B."/>
            <person name="Lipzen A."/>
            <person name="Chen C."/>
            <person name="Yan M."/>
            <person name="Daum C."/>
            <person name="Ng V."/>
            <person name="Clum A."/>
            <person name="Steindorff A."/>
            <person name="Ohm R.A."/>
            <person name="Martin F."/>
            <person name="Silar P."/>
            <person name="Natvig D.O."/>
            <person name="Lalanne C."/>
            <person name="Gautier V."/>
            <person name="Ament-Velasquez S.L."/>
            <person name="Kruys A."/>
            <person name="Hutchinson M.I."/>
            <person name="Powell A.J."/>
            <person name="Barry K."/>
            <person name="Miller A.N."/>
            <person name="Grigoriev I.V."/>
            <person name="Debuchy R."/>
            <person name="Gladieux P."/>
            <person name="Hiltunen Thoren M."/>
            <person name="Johannesson H."/>
        </authorList>
    </citation>
    <scope>NUCLEOTIDE SEQUENCE</scope>
    <source>
        <strain evidence="5">CBS 118394</strain>
    </source>
</reference>
<organism evidence="5 6">
    <name type="scientific">Apodospora peruviana</name>
    <dbReference type="NCBI Taxonomy" id="516989"/>
    <lineage>
        <taxon>Eukaryota</taxon>
        <taxon>Fungi</taxon>
        <taxon>Dikarya</taxon>
        <taxon>Ascomycota</taxon>
        <taxon>Pezizomycotina</taxon>
        <taxon>Sordariomycetes</taxon>
        <taxon>Sordariomycetidae</taxon>
        <taxon>Sordariales</taxon>
        <taxon>Lasiosphaeriaceae</taxon>
        <taxon>Apodospora</taxon>
    </lineage>
</organism>
<gene>
    <name evidence="5" type="ORF">B0H66DRAFT_643551</name>
</gene>
<keyword evidence="3 4" id="KW-0663">Pyridoxal phosphate</keyword>
<dbReference type="PIRSF" id="PIRSF000521">
    <property type="entry name" value="Transaminase_4ab_Lys_Orn"/>
    <property type="match status" value="1"/>
</dbReference>
<evidence type="ECO:0000256" key="3">
    <source>
        <dbReference type="ARBA" id="ARBA00022898"/>
    </source>
</evidence>
<dbReference type="Pfam" id="PF00202">
    <property type="entry name" value="Aminotran_3"/>
    <property type="match status" value="1"/>
</dbReference>
<protein>
    <submittedName>
        <fullName evidence="5">Class-III aminotransferase</fullName>
    </submittedName>
</protein>
<keyword evidence="5" id="KW-0032">Aminotransferase</keyword>
<dbReference type="PANTHER" id="PTHR43094:SF1">
    <property type="entry name" value="AMINOTRANSFERASE CLASS-III"/>
    <property type="match status" value="1"/>
</dbReference>